<reference evidence="6" key="1">
    <citation type="submission" date="2025-08" db="UniProtKB">
        <authorList>
            <consortium name="Ensembl"/>
        </authorList>
    </citation>
    <scope>IDENTIFICATION</scope>
</reference>
<dbReference type="Proteomes" id="UP000264820">
    <property type="component" value="Unplaced"/>
</dbReference>
<keyword evidence="2" id="KW-0547">Nucleotide-binding</keyword>
<dbReference type="PANTHER" id="PTHR10903:SF107">
    <property type="entry name" value="GTPASE IMAP FAMILY MEMBER 4-LIKE-RELATED"/>
    <property type="match status" value="1"/>
</dbReference>
<dbReference type="Ensembl" id="ENSHCOT00000020595.1">
    <property type="protein sequence ID" value="ENSHCOP00000013301.1"/>
    <property type="gene ID" value="ENSHCOG00000016451.1"/>
</dbReference>
<dbReference type="InterPro" id="IPR027417">
    <property type="entry name" value="P-loop_NTPase"/>
</dbReference>
<evidence type="ECO:0000256" key="1">
    <source>
        <dbReference type="ARBA" id="ARBA00008535"/>
    </source>
</evidence>
<dbReference type="PANTHER" id="PTHR10903">
    <property type="entry name" value="GTPASE, IMAP FAMILY MEMBER-RELATED"/>
    <property type="match status" value="1"/>
</dbReference>
<feature type="domain" description="AIG1-type G" evidence="5">
    <location>
        <begin position="32"/>
        <end position="228"/>
    </location>
</feature>
<dbReference type="Pfam" id="PF04548">
    <property type="entry name" value="AIG1"/>
    <property type="match status" value="3"/>
</dbReference>
<keyword evidence="3" id="KW-0342">GTP-binding</keyword>
<evidence type="ECO:0000256" key="2">
    <source>
        <dbReference type="ARBA" id="ARBA00022741"/>
    </source>
</evidence>
<dbReference type="Gene3D" id="3.40.50.300">
    <property type="entry name" value="P-loop containing nucleotide triphosphate hydrolases"/>
    <property type="match status" value="3"/>
</dbReference>
<evidence type="ECO:0000313" key="6">
    <source>
        <dbReference type="Ensembl" id="ENSHCOP00000013301.1"/>
    </source>
</evidence>
<dbReference type="InterPro" id="IPR045058">
    <property type="entry name" value="GIMA/IAN/Toc"/>
</dbReference>
<dbReference type="SUPFAM" id="SSF52540">
    <property type="entry name" value="P-loop containing nucleoside triphosphate hydrolases"/>
    <property type="match status" value="3"/>
</dbReference>
<proteinExistence type="inferred from homology"/>
<feature type="domain" description="AIG1-type G" evidence="5">
    <location>
        <begin position="272"/>
        <end position="469"/>
    </location>
</feature>
<reference evidence="6" key="2">
    <citation type="submission" date="2025-09" db="UniProtKB">
        <authorList>
            <consortium name="Ensembl"/>
        </authorList>
    </citation>
    <scope>IDENTIFICATION</scope>
</reference>
<dbReference type="PROSITE" id="PS51720">
    <property type="entry name" value="G_AIG1"/>
    <property type="match status" value="2"/>
</dbReference>
<evidence type="ECO:0000313" key="7">
    <source>
        <dbReference type="Proteomes" id="UP000264820"/>
    </source>
</evidence>
<keyword evidence="4" id="KW-0175">Coiled coil</keyword>
<organism evidence="6 7">
    <name type="scientific">Hippocampus comes</name>
    <name type="common">Tiger tail seahorse</name>
    <dbReference type="NCBI Taxonomy" id="109280"/>
    <lineage>
        <taxon>Eukaryota</taxon>
        <taxon>Metazoa</taxon>
        <taxon>Chordata</taxon>
        <taxon>Craniata</taxon>
        <taxon>Vertebrata</taxon>
        <taxon>Euteleostomi</taxon>
        <taxon>Actinopterygii</taxon>
        <taxon>Neopterygii</taxon>
        <taxon>Teleostei</taxon>
        <taxon>Neoteleostei</taxon>
        <taxon>Acanthomorphata</taxon>
        <taxon>Syngnathiaria</taxon>
        <taxon>Syngnathiformes</taxon>
        <taxon>Syngnathoidei</taxon>
        <taxon>Syngnathidae</taxon>
        <taxon>Hippocampus</taxon>
    </lineage>
</organism>
<dbReference type="GeneTree" id="ENSGT00940000162556"/>
<name>A0A3Q2Y6S7_HIPCM</name>
<protein>
    <recommendedName>
        <fullName evidence="5">AIG1-type G domain-containing protein</fullName>
    </recommendedName>
</protein>
<dbReference type="InterPro" id="IPR006703">
    <property type="entry name" value="G_AIG1"/>
</dbReference>
<evidence type="ECO:0000256" key="4">
    <source>
        <dbReference type="SAM" id="Coils"/>
    </source>
</evidence>
<sequence length="681" mass="76861">QHTRNHQGRATAQLVEVPPWASRLLAGPAKKLKELRILILGEKLSGKTTAGNCLLRGKVFPAQPNDGCMAWKAQVADMQVTVVDTPGWCSESDCTRQQDREIVRGLTLSPQGFDAVLIVISLDFKFDQVSLDTLQDHIKLFGDSIWNHTMLLFTNQDTLGDRSLEEFIEGEDRPLRWLVDKCGNTYHCLHVTDQTDISQHYELFEKIEGMSAKNQGRLFRPDMKDGVQWRGQTVVVELRNSTVLFAFKLFPSKKREIRKINHRRGLQLNDGRFELRILILGEKLSGKTTAGNCLLRGKVFPAQPNDGCMAWQGQVAGMQVTVVDTPGWYSESDCTQQQDREIVRGLTLSPQGFDAVLIVISLDFKFDQVSLDTLQDHIKLFGDSIWNHTMLLFTNQDTLGDRSLEEFIEGEDRPLRWLVDKCGNTYHCLHVTDQTDISQHYELFEKIEVPCRNCPPKKLKELRILILGEKLSGKTTAANFLLRGKVFPAQPNDGCMAKAGPGGGVQVTVVDTPGWYSESDCTQQQDREIVRGLTLSPQGFDAVLIVISLDFKFDQVSLDTLQDHIKLFGDSIWNHTMLLFTNQDTLGDRSLEEFIEGEDRPLRWLVDKCGNTYHCLHVTDQTDISQHYELFEKIEGMSAKNQDIENQIQGLNANIMKSMGQLRSSMDFGVPSSTYTCGIGC</sequence>
<evidence type="ECO:0000259" key="5">
    <source>
        <dbReference type="PROSITE" id="PS51720"/>
    </source>
</evidence>
<dbReference type="GO" id="GO:0005525">
    <property type="term" value="F:GTP binding"/>
    <property type="evidence" value="ECO:0007669"/>
    <property type="project" value="UniProtKB-KW"/>
</dbReference>
<dbReference type="AlphaFoldDB" id="A0A3Q2Y6S7"/>
<accession>A0A3Q2Y6S7</accession>
<keyword evidence="7" id="KW-1185">Reference proteome</keyword>
<evidence type="ECO:0000256" key="3">
    <source>
        <dbReference type="ARBA" id="ARBA00023134"/>
    </source>
</evidence>
<comment type="similarity">
    <text evidence="1">Belongs to the TRAFAC class TrmE-Era-EngA-EngB-Septin-like GTPase superfamily. AIG1/Toc34/Toc159-like paraseptin GTPase family. IAN subfamily.</text>
</comment>
<feature type="coiled-coil region" evidence="4">
    <location>
        <begin position="634"/>
        <end position="661"/>
    </location>
</feature>